<dbReference type="InterPro" id="IPR038657">
    <property type="entry name" value="Ribosomal_bL19_sf"/>
</dbReference>
<accession>A0A290Q908</accession>
<name>A0A290Q908_9BACT</name>
<evidence type="ECO:0000256" key="5">
    <source>
        <dbReference type="HAMAP-Rule" id="MF_00402"/>
    </source>
</evidence>
<dbReference type="NCBIfam" id="TIGR01024">
    <property type="entry name" value="rplS_bact"/>
    <property type="match status" value="1"/>
</dbReference>
<evidence type="ECO:0000256" key="3">
    <source>
        <dbReference type="ARBA" id="ARBA00023274"/>
    </source>
</evidence>
<evidence type="ECO:0000256" key="2">
    <source>
        <dbReference type="ARBA" id="ARBA00022980"/>
    </source>
</evidence>
<gene>
    <name evidence="5" type="primary">rplS</name>
    <name evidence="7" type="ORF">CMV30_14855</name>
</gene>
<dbReference type="Proteomes" id="UP000217265">
    <property type="component" value="Chromosome"/>
</dbReference>
<dbReference type="Pfam" id="PF01245">
    <property type="entry name" value="Ribosomal_L19"/>
    <property type="match status" value="1"/>
</dbReference>
<evidence type="ECO:0000256" key="4">
    <source>
        <dbReference type="ARBA" id="ARBA00035171"/>
    </source>
</evidence>
<dbReference type="RefSeq" id="WP_096056760.1">
    <property type="nucleotide sequence ID" value="NZ_CP023344.1"/>
</dbReference>
<reference evidence="7 8" key="1">
    <citation type="submission" date="2017-09" db="EMBL/GenBank/DDBJ databases">
        <title>Complete genome sequence of Verrucomicrobial strain HZ-65, isolated from freshwater.</title>
        <authorList>
            <person name="Choi A."/>
        </authorList>
    </citation>
    <scope>NUCLEOTIDE SEQUENCE [LARGE SCALE GENOMIC DNA]</scope>
    <source>
        <strain evidence="7 8">HZ-65</strain>
    </source>
</reference>
<keyword evidence="8" id="KW-1185">Reference proteome</keyword>
<protein>
    <recommendedName>
        <fullName evidence="4 5">Large ribosomal subunit protein bL19</fullName>
    </recommendedName>
</protein>
<dbReference type="PRINTS" id="PR00061">
    <property type="entry name" value="RIBOSOMALL19"/>
</dbReference>
<dbReference type="GO" id="GO:0006412">
    <property type="term" value="P:translation"/>
    <property type="evidence" value="ECO:0007669"/>
    <property type="project" value="UniProtKB-UniRule"/>
</dbReference>
<dbReference type="AlphaFoldDB" id="A0A290Q908"/>
<evidence type="ECO:0000256" key="6">
    <source>
        <dbReference type="RuleBase" id="RU000559"/>
    </source>
</evidence>
<dbReference type="EMBL" id="CP023344">
    <property type="protein sequence ID" value="ATC65129.1"/>
    <property type="molecule type" value="Genomic_DNA"/>
</dbReference>
<evidence type="ECO:0000313" key="7">
    <source>
        <dbReference type="EMBL" id="ATC65129.1"/>
    </source>
</evidence>
<dbReference type="InterPro" id="IPR001857">
    <property type="entry name" value="Ribosomal_bL19"/>
</dbReference>
<dbReference type="GO" id="GO:0022625">
    <property type="term" value="C:cytosolic large ribosomal subunit"/>
    <property type="evidence" value="ECO:0007669"/>
    <property type="project" value="TreeGrafter"/>
</dbReference>
<organism evidence="7 8">
    <name type="scientific">Nibricoccus aquaticus</name>
    <dbReference type="NCBI Taxonomy" id="2576891"/>
    <lineage>
        <taxon>Bacteria</taxon>
        <taxon>Pseudomonadati</taxon>
        <taxon>Verrucomicrobiota</taxon>
        <taxon>Opitutia</taxon>
        <taxon>Opitutales</taxon>
        <taxon>Opitutaceae</taxon>
        <taxon>Nibricoccus</taxon>
    </lineage>
</organism>
<evidence type="ECO:0000313" key="8">
    <source>
        <dbReference type="Proteomes" id="UP000217265"/>
    </source>
</evidence>
<keyword evidence="3 5" id="KW-0687">Ribonucleoprotein</keyword>
<dbReference type="Gene3D" id="2.30.30.790">
    <property type="match status" value="1"/>
</dbReference>
<dbReference type="PANTHER" id="PTHR15680">
    <property type="entry name" value="RIBOSOMAL PROTEIN L19"/>
    <property type="match status" value="1"/>
</dbReference>
<dbReference type="InterPro" id="IPR008991">
    <property type="entry name" value="Translation_prot_SH3-like_sf"/>
</dbReference>
<sequence length="129" mass="14393">MHPVIKDITAHQVKNDLPPFKVGDGVRVHTKVREGDKERVQIFAGIVIARKGAGIHEAFTVRRISYGEGVERVFPVNSPNIEKIEIEKESENMKARLYYLRDRLGKAAVAVKVKRHDRSEVAAAAPAAK</sequence>
<dbReference type="HAMAP" id="MF_00402">
    <property type="entry name" value="Ribosomal_bL19"/>
    <property type="match status" value="1"/>
</dbReference>
<dbReference type="PANTHER" id="PTHR15680:SF9">
    <property type="entry name" value="LARGE RIBOSOMAL SUBUNIT PROTEIN BL19M"/>
    <property type="match status" value="1"/>
</dbReference>
<dbReference type="OrthoDB" id="9803541at2"/>
<comment type="function">
    <text evidence="5 6">This protein is located at the 30S-50S ribosomal subunit interface and may play a role in the structure and function of the aminoacyl-tRNA binding site.</text>
</comment>
<dbReference type="SUPFAM" id="SSF50104">
    <property type="entry name" value="Translation proteins SH3-like domain"/>
    <property type="match status" value="1"/>
</dbReference>
<comment type="similarity">
    <text evidence="1 5 6">Belongs to the bacterial ribosomal protein bL19 family.</text>
</comment>
<keyword evidence="2 5" id="KW-0689">Ribosomal protein</keyword>
<dbReference type="KEGG" id="vbh:CMV30_14855"/>
<dbReference type="GO" id="GO:0003735">
    <property type="term" value="F:structural constituent of ribosome"/>
    <property type="evidence" value="ECO:0007669"/>
    <property type="project" value="InterPro"/>
</dbReference>
<proteinExistence type="inferred from homology"/>
<dbReference type="PIRSF" id="PIRSF002191">
    <property type="entry name" value="Ribosomal_L19"/>
    <property type="match status" value="1"/>
</dbReference>
<evidence type="ECO:0000256" key="1">
    <source>
        <dbReference type="ARBA" id="ARBA00005781"/>
    </source>
</evidence>